<dbReference type="EMBL" id="JAMWYK010000005">
    <property type="protein sequence ID" value="MCO0832403.1"/>
    <property type="molecule type" value="Genomic_DNA"/>
</dbReference>
<dbReference type="SUPFAM" id="SSF47413">
    <property type="entry name" value="lambda repressor-like DNA-binding domains"/>
    <property type="match status" value="1"/>
</dbReference>
<dbReference type="InterPro" id="IPR010982">
    <property type="entry name" value="Lambda_DNA-bd_dom_sf"/>
</dbReference>
<evidence type="ECO:0000313" key="3">
    <source>
        <dbReference type="Proteomes" id="UP001523234"/>
    </source>
</evidence>
<organism evidence="2 3">
    <name type="scientific">Fructobacillus apis</name>
    <dbReference type="NCBI Taxonomy" id="2935017"/>
    <lineage>
        <taxon>Bacteria</taxon>
        <taxon>Bacillati</taxon>
        <taxon>Bacillota</taxon>
        <taxon>Bacilli</taxon>
        <taxon>Lactobacillales</taxon>
        <taxon>Lactobacillaceae</taxon>
        <taxon>Fructobacillus</taxon>
    </lineage>
</organism>
<comment type="caution">
    <text evidence="2">The sequence shown here is derived from an EMBL/GenBank/DDBJ whole genome shotgun (WGS) entry which is preliminary data.</text>
</comment>
<gene>
    <name evidence="2" type="ORF">NFX39_04830</name>
</gene>
<protein>
    <submittedName>
        <fullName evidence="2">Helix-turn-helix domain-containing protein</fullName>
    </submittedName>
</protein>
<name>A0ABT0ZR23_9LACO</name>
<keyword evidence="3" id="KW-1185">Reference proteome</keyword>
<dbReference type="PROSITE" id="PS50943">
    <property type="entry name" value="HTH_CROC1"/>
    <property type="match status" value="1"/>
</dbReference>
<sequence>MVLVGNTMFRGINQKRVESELRGYFQIDLATRIKNARHVHGLSQAQVAALLHLSQSAISKYESGQVLPDLLVLLSFCHLYKRELEKAFDCPFFREYQAKLPDIED</sequence>
<dbReference type="CDD" id="cd00093">
    <property type="entry name" value="HTH_XRE"/>
    <property type="match status" value="1"/>
</dbReference>
<dbReference type="Gene3D" id="1.10.260.40">
    <property type="entry name" value="lambda repressor-like DNA-binding domains"/>
    <property type="match status" value="1"/>
</dbReference>
<dbReference type="Pfam" id="PF13560">
    <property type="entry name" value="HTH_31"/>
    <property type="match status" value="1"/>
</dbReference>
<feature type="domain" description="HTH cro/C1-type" evidence="1">
    <location>
        <begin position="33"/>
        <end position="87"/>
    </location>
</feature>
<dbReference type="Proteomes" id="UP001523234">
    <property type="component" value="Unassembled WGS sequence"/>
</dbReference>
<evidence type="ECO:0000259" key="1">
    <source>
        <dbReference type="PROSITE" id="PS50943"/>
    </source>
</evidence>
<dbReference type="RefSeq" id="WP_252443536.1">
    <property type="nucleotide sequence ID" value="NZ_JAMWYK010000005.1"/>
</dbReference>
<dbReference type="InterPro" id="IPR001387">
    <property type="entry name" value="Cro/C1-type_HTH"/>
</dbReference>
<dbReference type="SMART" id="SM00530">
    <property type="entry name" value="HTH_XRE"/>
    <property type="match status" value="1"/>
</dbReference>
<evidence type="ECO:0000313" key="2">
    <source>
        <dbReference type="EMBL" id="MCO0832403.1"/>
    </source>
</evidence>
<accession>A0ABT0ZR23</accession>
<reference evidence="2 3" key="1">
    <citation type="submission" date="2022-06" db="EMBL/GenBank/DDBJ databases">
        <title>Fructobacillus taiwanensis sp. nov., isolated from the honeybee.</title>
        <authorList>
            <person name="Chen Y.-S."/>
            <person name="Wang L.-T."/>
            <person name="Lee Y.-S."/>
            <person name="Chang Y.-C."/>
            <person name="Wu H.-C."/>
            <person name="Liao C.-Y."/>
            <person name="Chen W.-H."/>
            <person name="Deng J.-N."/>
            <person name="Wang Y.-H."/>
        </authorList>
    </citation>
    <scope>NUCLEOTIDE SEQUENCE [LARGE SCALE GENOMIC DNA]</scope>
    <source>
        <strain evidence="2 3">W13</strain>
    </source>
</reference>
<proteinExistence type="predicted"/>